<feature type="domain" description="LITAF" evidence="7">
    <location>
        <begin position="81"/>
        <end position="163"/>
    </location>
</feature>
<dbReference type="InterPro" id="IPR006629">
    <property type="entry name" value="LITAF"/>
</dbReference>
<dbReference type="AlphaFoldDB" id="A0A2D3UTG3"/>
<dbReference type="GO" id="GO:0008270">
    <property type="term" value="F:zinc ion binding"/>
    <property type="evidence" value="ECO:0007669"/>
    <property type="project" value="TreeGrafter"/>
</dbReference>
<keyword evidence="5" id="KW-0472">Membrane</keyword>
<evidence type="ECO:0000259" key="7">
    <source>
        <dbReference type="PROSITE" id="PS51837"/>
    </source>
</evidence>
<evidence type="ECO:0000256" key="5">
    <source>
        <dbReference type="ARBA" id="ARBA00023136"/>
    </source>
</evidence>
<dbReference type="STRING" id="112498.A0A2D3UTG3"/>
<dbReference type="GeneID" id="35599292"/>
<dbReference type="EMBL" id="FJUY01000005">
    <property type="protein sequence ID" value="CZT18268.1"/>
    <property type="molecule type" value="Genomic_DNA"/>
</dbReference>
<evidence type="ECO:0000256" key="6">
    <source>
        <dbReference type="SAM" id="MobiDB-lite"/>
    </source>
</evidence>
<evidence type="ECO:0000256" key="1">
    <source>
        <dbReference type="ARBA" id="ARBA00004170"/>
    </source>
</evidence>
<dbReference type="Proteomes" id="UP000225277">
    <property type="component" value="Unassembled WGS sequence"/>
</dbReference>
<feature type="region of interest" description="Disordered" evidence="6">
    <location>
        <begin position="1"/>
        <end position="33"/>
    </location>
</feature>
<dbReference type="SMART" id="SM00714">
    <property type="entry name" value="LITAF"/>
    <property type="match status" value="1"/>
</dbReference>
<dbReference type="PANTHER" id="PTHR23292:SF6">
    <property type="entry name" value="FI16602P1-RELATED"/>
    <property type="match status" value="1"/>
</dbReference>
<protein>
    <recommendedName>
        <fullName evidence="7">LITAF domain-containing protein</fullName>
    </recommendedName>
</protein>
<feature type="compositionally biased region" description="Polar residues" evidence="6">
    <location>
        <begin position="9"/>
        <end position="20"/>
    </location>
</feature>
<name>A0A2D3UTG3_9PEZI</name>
<proteinExistence type="inferred from homology"/>
<dbReference type="GO" id="GO:0016020">
    <property type="term" value="C:membrane"/>
    <property type="evidence" value="ECO:0007669"/>
    <property type="project" value="UniProtKB-SubCell"/>
</dbReference>
<reference evidence="8 9" key="1">
    <citation type="submission" date="2016-03" db="EMBL/GenBank/DDBJ databases">
        <authorList>
            <person name="Ploux O."/>
        </authorList>
    </citation>
    <scope>NUCLEOTIDE SEQUENCE [LARGE SCALE GENOMIC DNA]</scope>
    <source>
        <strain evidence="8 9">URUG2</strain>
    </source>
</reference>
<evidence type="ECO:0000256" key="2">
    <source>
        <dbReference type="ARBA" id="ARBA00005975"/>
    </source>
</evidence>
<keyword evidence="9" id="KW-1185">Reference proteome</keyword>
<dbReference type="PROSITE" id="PS51837">
    <property type="entry name" value="LITAF"/>
    <property type="match status" value="1"/>
</dbReference>
<keyword evidence="4" id="KW-0862">Zinc</keyword>
<accession>A0A2D3UTG3</accession>
<evidence type="ECO:0000313" key="8">
    <source>
        <dbReference type="EMBL" id="CZT18268.1"/>
    </source>
</evidence>
<evidence type="ECO:0000256" key="3">
    <source>
        <dbReference type="ARBA" id="ARBA00022723"/>
    </source>
</evidence>
<dbReference type="InterPro" id="IPR037519">
    <property type="entry name" value="LITAF_fam"/>
</dbReference>
<dbReference type="OrthoDB" id="5599753at2759"/>
<sequence length="198" mass="21844">MGGIEEHTSQTVGVTTQPTEQPVPHTEPASTVEPARHVEPVHHAEPIQHVEPVSQQPPAYHEATNKNQMAANYPPAQNVYGQGHMVTPLERLGEEAAWVDCPYCKRITQTRVGQEHSTMTVLAGFLLGCLCICLACLPCIMHSCADVDQYCSNCNKKLTHMPYDKPVRVVAVRESEMQVSKYPASQQVPSEQPGQVHK</sequence>
<gene>
    <name evidence="8" type="ORF">RCC_04113</name>
</gene>
<dbReference type="RefSeq" id="XP_023625158.1">
    <property type="nucleotide sequence ID" value="XM_023769390.1"/>
</dbReference>
<dbReference type="Pfam" id="PF10601">
    <property type="entry name" value="zf-LITAF-like"/>
    <property type="match status" value="1"/>
</dbReference>
<comment type="similarity">
    <text evidence="2">Belongs to the CDIP1/LITAF family.</text>
</comment>
<evidence type="ECO:0000256" key="4">
    <source>
        <dbReference type="ARBA" id="ARBA00022833"/>
    </source>
</evidence>
<comment type="subcellular location">
    <subcellularLocation>
        <location evidence="1">Membrane</location>
        <topology evidence="1">Peripheral membrane protein</topology>
    </subcellularLocation>
</comment>
<dbReference type="PANTHER" id="PTHR23292">
    <property type="entry name" value="LIPOPOLYSACCHARIDE-INDUCED TUMOR NECROSIS FACTOR-ALPHA FACTOR"/>
    <property type="match status" value="1"/>
</dbReference>
<keyword evidence="3" id="KW-0479">Metal-binding</keyword>
<organism evidence="8 9">
    <name type="scientific">Ramularia collo-cygni</name>
    <dbReference type="NCBI Taxonomy" id="112498"/>
    <lineage>
        <taxon>Eukaryota</taxon>
        <taxon>Fungi</taxon>
        <taxon>Dikarya</taxon>
        <taxon>Ascomycota</taxon>
        <taxon>Pezizomycotina</taxon>
        <taxon>Dothideomycetes</taxon>
        <taxon>Dothideomycetidae</taxon>
        <taxon>Mycosphaerellales</taxon>
        <taxon>Mycosphaerellaceae</taxon>
        <taxon>Ramularia</taxon>
    </lineage>
</organism>
<evidence type="ECO:0000313" key="9">
    <source>
        <dbReference type="Proteomes" id="UP000225277"/>
    </source>
</evidence>